<dbReference type="GO" id="GO:0003697">
    <property type="term" value="F:single-stranded DNA binding"/>
    <property type="evidence" value="ECO:0007669"/>
    <property type="project" value="UniProtKB-UniRule"/>
</dbReference>
<dbReference type="PANTHER" id="PTHR45900:SF1">
    <property type="entry name" value="MITOCHONDRIAL DNA REPAIR PROTEIN RECA HOMOLOG-RELATED"/>
    <property type="match status" value="1"/>
</dbReference>
<feature type="domain" description="RecA family profile 1" evidence="10">
    <location>
        <begin position="43"/>
        <end position="203"/>
    </location>
</feature>
<keyword evidence="3 7" id="KW-0547">Nucleotide-binding</keyword>
<dbReference type="eggNOG" id="COG0468">
    <property type="taxonomic scope" value="Bacteria"/>
</dbReference>
<dbReference type="PROSITE" id="PS50162">
    <property type="entry name" value="RECA_2"/>
    <property type="match status" value="1"/>
</dbReference>
<proteinExistence type="inferred from homology"/>
<dbReference type="PRINTS" id="PR00142">
    <property type="entry name" value="RECA"/>
</dbReference>
<dbReference type="HAMAP" id="MF_00268">
    <property type="entry name" value="RecA"/>
    <property type="match status" value="1"/>
</dbReference>
<dbReference type="Pfam" id="PF21096">
    <property type="entry name" value="RecA_C"/>
    <property type="match status" value="1"/>
</dbReference>
<keyword evidence="7 9" id="KW-0227">DNA damage</keyword>
<gene>
    <name evidence="7" type="primary">recA</name>
    <name evidence="12" type="ORF">EH55_03870</name>
</gene>
<comment type="caution">
    <text evidence="7">Lacks conserved residue(s) required for the propagation of feature annotation.</text>
</comment>
<evidence type="ECO:0000256" key="3">
    <source>
        <dbReference type="ARBA" id="ARBA00022741"/>
    </source>
</evidence>
<evidence type="ECO:0000259" key="10">
    <source>
        <dbReference type="PROSITE" id="PS50162"/>
    </source>
</evidence>
<evidence type="ECO:0000256" key="6">
    <source>
        <dbReference type="ARBA" id="ARBA00023172"/>
    </source>
</evidence>
<evidence type="ECO:0000256" key="8">
    <source>
        <dbReference type="RuleBase" id="RU000526"/>
    </source>
</evidence>
<dbReference type="InterPro" id="IPR049428">
    <property type="entry name" value="RecA-like_N"/>
</dbReference>
<dbReference type="GO" id="GO:0006310">
    <property type="term" value="P:DNA recombination"/>
    <property type="evidence" value="ECO:0007669"/>
    <property type="project" value="UniProtKB-UniRule"/>
</dbReference>
<dbReference type="PROSITE" id="PS00321">
    <property type="entry name" value="RECA_1"/>
    <property type="match status" value="1"/>
</dbReference>
<dbReference type="OrthoDB" id="9776733at2"/>
<keyword evidence="7 8" id="KW-0234">DNA repair</keyword>
<feature type="domain" description="RecA family profile 2" evidence="11">
    <location>
        <begin position="210"/>
        <end position="281"/>
    </location>
</feature>
<sequence length="389" mass="41377">MAKKSSGSAAVTKEDVLTQAINEIKGKFGDGSIMRLGDEVQKAVEFIPTGILPLDVALGIGGVPRGRVVEIFGPEGGGKTTIALHILAEAQKAGGIAAFIDAEHALDPRLAATLGVDTANLYLSQPDSGEQALYIVDTLVRSGALDVIVIDSVAALTPQAEIDGKMGEGNQVGLHARLMSYALRRLTASIAKSKTTVIFINQLRSTISTGYSSGPTETTTGGRALKFYSSVRIEVKRGKAVTQGETTIGHELYIRVVKNKLAPPFRTAHTTLIYGKGVPKAIAVLDMAIDHNVVKRRGSWLAYHGETLAQGKETTAAYIGEHPELMEEIRKEVLDKVAAGLGLIDAPKEEEPEENPLDDSVEALLEEGVLKLDISEDTDDAKDSSENAE</sequence>
<protein>
    <recommendedName>
        <fullName evidence="2 7">Protein RecA</fullName>
    </recommendedName>
    <alternativeName>
        <fullName evidence="7 8">Recombinase A</fullName>
    </alternativeName>
</protein>
<evidence type="ECO:0000256" key="2">
    <source>
        <dbReference type="ARBA" id="ARBA00015553"/>
    </source>
</evidence>
<dbReference type="PANTHER" id="PTHR45900">
    <property type="entry name" value="RECA"/>
    <property type="match status" value="1"/>
</dbReference>
<keyword evidence="7" id="KW-0963">Cytoplasm</keyword>
<dbReference type="STRING" id="2754.EH55_03870"/>
<keyword evidence="4 7" id="KW-0067">ATP-binding</keyword>
<evidence type="ECO:0000256" key="4">
    <source>
        <dbReference type="ARBA" id="ARBA00022840"/>
    </source>
</evidence>
<comment type="function">
    <text evidence="7">Can catalyze the hydrolysis of ATP in the presence of single-stranded DNA, the ATP-dependent uptake of single-stranded DNA by duplex DNA, and the ATP-dependent hybridization of homologous single-stranded DNAs. It interacts with LexA causing its activation and leading to its autocatalytic cleavage.</text>
</comment>
<dbReference type="Gene3D" id="3.40.50.300">
    <property type="entry name" value="P-loop containing nucleotide triphosphate hydrolases"/>
    <property type="match status" value="1"/>
</dbReference>
<keyword evidence="13" id="KW-1185">Reference proteome</keyword>
<dbReference type="InterPro" id="IPR020588">
    <property type="entry name" value="RecA_ATP-bd"/>
</dbReference>
<keyword evidence="5 7" id="KW-0238">DNA-binding</keyword>
<dbReference type="GO" id="GO:0140664">
    <property type="term" value="F:ATP-dependent DNA damage sensor activity"/>
    <property type="evidence" value="ECO:0007669"/>
    <property type="project" value="InterPro"/>
</dbReference>
<dbReference type="InterPro" id="IPR020584">
    <property type="entry name" value="DNA_recomb/repair_RecA_CS"/>
</dbReference>
<dbReference type="GO" id="GO:0005524">
    <property type="term" value="F:ATP binding"/>
    <property type="evidence" value="ECO:0007669"/>
    <property type="project" value="UniProtKB-UniRule"/>
</dbReference>
<dbReference type="SUPFAM" id="SSF52540">
    <property type="entry name" value="P-loop containing nucleoside triphosphate hydrolases"/>
    <property type="match status" value="1"/>
</dbReference>
<comment type="subcellular location">
    <subcellularLocation>
        <location evidence="7">Cytoplasm</location>
    </subcellularLocation>
</comment>
<organism evidence="12 13">
    <name type="scientific">Synergistes jonesii</name>
    <dbReference type="NCBI Taxonomy" id="2754"/>
    <lineage>
        <taxon>Bacteria</taxon>
        <taxon>Thermotogati</taxon>
        <taxon>Synergistota</taxon>
        <taxon>Synergistia</taxon>
        <taxon>Synergistales</taxon>
        <taxon>Synergistaceae</taxon>
        <taxon>Synergistes</taxon>
    </lineage>
</organism>
<dbReference type="Proteomes" id="UP000027665">
    <property type="component" value="Unassembled WGS sequence"/>
</dbReference>
<evidence type="ECO:0000256" key="1">
    <source>
        <dbReference type="ARBA" id="ARBA00009391"/>
    </source>
</evidence>
<dbReference type="AlphaFoldDB" id="A0A073J3Z3"/>
<dbReference type="InterPro" id="IPR020587">
    <property type="entry name" value="RecA_monomer-monomer_interface"/>
</dbReference>
<evidence type="ECO:0000259" key="11">
    <source>
        <dbReference type="PROSITE" id="PS50163"/>
    </source>
</evidence>
<reference evidence="12 13" key="1">
    <citation type="submission" date="2014-04" db="EMBL/GenBank/DDBJ databases">
        <title>Draft Genome Sequence of Synergistes jonesii.</title>
        <authorList>
            <person name="Coil D.A."/>
            <person name="Eisen J.A."/>
            <person name="Holland-Moritz H.E."/>
        </authorList>
    </citation>
    <scope>NUCLEOTIDE SEQUENCE [LARGE SCALE GENOMIC DNA]</scope>
    <source>
        <strain evidence="12 13">78-1</strain>
    </source>
</reference>
<dbReference type="GO" id="GO:0005829">
    <property type="term" value="C:cytosol"/>
    <property type="evidence" value="ECO:0007669"/>
    <property type="project" value="TreeGrafter"/>
</dbReference>
<dbReference type="Pfam" id="PF00154">
    <property type="entry name" value="RecA_N"/>
    <property type="match status" value="1"/>
</dbReference>
<evidence type="ECO:0000256" key="7">
    <source>
        <dbReference type="HAMAP-Rule" id="MF_00268"/>
    </source>
</evidence>
<dbReference type="GO" id="GO:0009432">
    <property type="term" value="P:SOS response"/>
    <property type="evidence" value="ECO:0007669"/>
    <property type="project" value="UniProtKB-UniRule"/>
</dbReference>
<name>A0A073J3Z3_9BACT</name>
<dbReference type="PATRIC" id="fig|2754.20.peg.2421"/>
<evidence type="ECO:0000313" key="13">
    <source>
        <dbReference type="Proteomes" id="UP000027665"/>
    </source>
</evidence>
<dbReference type="EMBL" id="JMKI01000027">
    <property type="protein sequence ID" value="KEJ92442.1"/>
    <property type="molecule type" value="Genomic_DNA"/>
</dbReference>
<evidence type="ECO:0000256" key="5">
    <source>
        <dbReference type="ARBA" id="ARBA00023125"/>
    </source>
</evidence>
<dbReference type="InterPro" id="IPR023400">
    <property type="entry name" value="RecA_C_sf"/>
</dbReference>
<dbReference type="InterPro" id="IPR027417">
    <property type="entry name" value="P-loop_NTPase"/>
</dbReference>
<dbReference type="NCBIfam" id="TIGR02012">
    <property type="entry name" value="tigrfam_recA"/>
    <property type="match status" value="1"/>
</dbReference>
<dbReference type="SUPFAM" id="SSF54752">
    <property type="entry name" value="RecA protein, C-terminal domain"/>
    <property type="match status" value="1"/>
</dbReference>
<dbReference type="RefSeq" id="WP_037975818.1">
    <property type="nucleotide sequence ID" value="NZ_JAWRIX010000013.1"/>
</dbReference>
<evidence type="ECO:0000313" key="12">
    <source>
        <dbReference type="EMBL" id="KEJ92442.1"/>
    </source>
</evidence>
<dbReference type="GeneID" id="90983476"/>
<dbReference type="InterPro" id="IPR013765">
    <property type="entry name" value="DNA_recomb/repair_RecA"/>
</dbReference>
<evidence type="ECO:0000256" key="9">
    <source>
        <dbReference type="RuleBase" id="RU004527"/>
    </source>
</evidence>
<dbReference type="FunFam" id="3.40.50.300:FF:000087">
    <property type="entry name" value="Recombinase RecA"/>
    <property type="match status" value="1"/>
</dbReference>
<dbReference type="SMART" id="SM00382">
    <property type="entry name" value="AAA"/>
    <property type="match status" value="1"/>
</dbReference>
<dbReference type="PROSITE" id="PS50163">
    <property type="entry name" value="RECA_3"/>
    <property type="match status" value="1"/>
</dbReference>
<dbReference type="GO" id="GO:0003684">
    <property type="term" value="F:damaged DNA binding"/>
    <property type="evidence" value="ECO:0007669"/>
    <property type="project" value="UniProtKB-UniRule"/>
</dbReference>
<dbReference type="InterPro" id="IPR049261">
    <property type="entry name" value="RecA-like_C"/>
</dbReference>
<comment type="similarity">
    <text evidence="1 7 9">Belongs to the RecA family.</text>
</comment>
<dbReference type="GO" id="GO:0006281">
    <property type="term" value="P:DNA repair"/>
    <property type="evidence" value="ECO:0007669"/>
    <property type="project" value="UniProtKB-UniRule"/>
</dbReference>
<keyword evidence="6 7" id="KW-0233">DNA recombination</keyword>
<dbReference type="InterPro" id="IPR003593">
    <property type="entry name" value="AAA+_ATPase"/>
</dbReference>
<keyword evidence="7 8" id="KW-0742">SOS response</keyword>
<accession>A0A073J3Z3</accession>
<dbReference type="CDD" id="cd00983">
    <property type="entry name" value="RecA"/>
    <property type="match status" value="1"/>
</dbReference>
<comment type="caution">
    <text evidence="12">The sequence shown here is derived from an EMBL/GenBank/DDBJ whole genome shotgun (WGS) entry which is preliminary data.</text>
</comment>